<dbReference type="AlphaFoldDB" id="A0A370G409"/>
<dbReference type="RefSeq" id="WP_114746915.1">
    <property type="nucleotide sequence ID" value="NZ_QQAY01000017.1"/>
</dbReference>
<keyword evidence="1" id="KW-0812">Transmembrane</keyword>
<organism evidence="2 3">
    <name type="scientific">Falsibacillus pallidus</name>
    <dbReference type="NCBI Taxonomy" id="493781"/>
    <lineage>
        <taxon>Bacteria</taxon>
        <taxon>Bacillati</taxon>
        <taxon>Bacillota</taxon>
        <taxon>Bacilli</taxon>
        <taxon>Bacillales</taxon>
        <taxon>Bacillaceae</taxon>
        <taxon>Falsibacillus</taxon>
    </lineage>
</organism>
<keyword evidence="3" id="KW-1185">Reference proteome</keyword>
<reference evidence="2 3" key="1">
    <citation type="submission" date="2018-07" db="EMBL/GenBank/DDBJ databases">
        <title>Genomic Encyclopedia of Type Strains, Phase IV (KMG-IV): sequencing the most valuable type-strain genomes for metagenomic binning, comparative biology and taxonomic classification.</title>
        <authorList>
            <person name="Goeker M."/>
        </authorList>
    </citation>
    <scope>NUCLEOTIDE SEQUENCE [LARGE SCALE GENOMIC DNA]</scope>
    <source>
        <strain evidence="2 3">DSM 25281</strain>
    </source>
</reference>
<evidence type="ECO:0000256" key="1">
    <source>
        <dbReference type="SAM" id="Phobius"/>
    </source>
</evidence>
<gene>
    <name evidence="2" type="ORF">DFR59_11734</name>
</gene>
<feature type="transmembrane region" description="Helical" evidence="1">
    <location>
        <begin position="60"/>
        <end position="77"/>
    </location>
</feature>
<accession>A0A370G409</accession>
<name>A0A370G409_9BACI</name>
<keyword evidence="1" id="KW-0472">Membrane</keyword>
<feature type="transmembrane region" description="Helical" evidence="1">
    <location>
        <begin position="6"/>
        <end position="27"/>
    </location>
</feature>
<dbReference type="OrthoDB" id="2438344at2"/>
<comment type="caution">
    <text evidence="2">The sequence shown here is derived from an EMBL/GenBank/DDBJ whole genome shotgun (WGS) entry which is preliminary data.</text>
</comment>
<sequence>MSNFNLPAVLFSLAAWGLIIFSAVFIYRRKEIKLKTWKIIFVMVIGLFSFSFKMHFFGEIIQISILPLGVWILFGVLRRKEGRWQAYRPYAWLGFAANFIFLISSLLSISVHHMLFPRDVASTYVSNIHSPSVIVIHPSGKEEMVDSKKLQTAVENMKEEELNIFNWHDQTASLDRTQVVETFPYVLKGTSSKWGSGIETLVYVAKDGKGILITSKEKQHYFRSPDSIFEGVDEE</sequence>
<keyword evidence="1" id="KW-1133">Transmembrane helix</keyword>
<dbReference type="EMBL" id="QQAY01000017">
    <property type="protein sequence ID" value="RDI38492.1"/>
    <property type="molecule type" value="Genomic_DNA"/>
</dbReference>
<dbReference type="Proteomes" id="UP000255326">
    <property type="component" value="Unassembled WGS sequence"/>
</dbReference>
<feature type="transmembrane region" description="Helical" evidence="1">
    <location>
        <begin position="39"/>
        <end position="54"/>
    </location>
</feature>
<proteinExistence type="predicted"/>
<evidence type="ECO:0000313" key="3">
    <source>
        <dbReference type="Proteomes" id="UP000255326"/>
    </source>
</evidence>
<protein>
    <submittedName>
        <fullName evidence="2">Uncharacterized protein</fullName>
    </submittedName>
</protein>
<feature type="transmembrane region" description="Helical" evidence="1">
    <location>
        <begin position="89"/>
        <end position="109"/>
    </location>
</feature>
<evidence type="ECO:0000313" key="2">
    <source>
        <dbReference type="EMBL" id="RDI38492.1"/>
    </source>
</evidence>